<gene>
    <name evidence="2" type="ORF">Q664_27550</name>
</gene>
<protein>
    <submittedName>
        <fullName evidence="2">Pilus assembly protein PilZ</fullName>
    </submittedName>
</protein>
<accession>A0A084SQ84</accession>
<name>A0A084SQ84_9BACT</name>
<evidence type="ECO:0000259" key="1">
    <source>
        <dbReference type="Pfam" id="PF07238"/>
    </source>
</evidence>
<reference evidence="2 3" key="1">
    <citation type="submission" date="2014-07" db="EMBL/GenBank/DDBJ databases">
        <title>Draft Genome Sequence of Gephyronic Acid Producer, Cystobacter violaceus Strain Cb vi76.</title>
        <authorList>
            <person name="Stevens D.C."/>
            <person name="Young J."/>
            <person name="Carmichael R."/>
            <person name="Tan J."/>
            <person name="Taylor R.E."/>
        </authorList>
    </citation>
    <scope>NUCLEOTIDE SEQUENCE [LARGE SCALE GENOMIC DNA]</scope>
    <source>
        <strain evidence="2 3">Cb vi76</strain>
    </source>
</reference>
<dbReference type="AlphaFoldDB" id="A0A084SQ84"/>
<dbReference type="GO" id="GO:0035438">
    <property type="term" value="F:cyclic-di-GMP binding"/>
    <property type="evidence" value="ECO:0007669"/>
    <property type="project" value="InterPro"/>
</dbReference>
<feature type="domain" description="PilZ" evidence="1">
    <location>
        <begin position="11"/>
        <end position="103"/>
    </location>
</feature>
<dbReference type="Gene3D" id="2.40.10.220">
    <property type="entry name" value="predicted glycosyltransferase like domains"/>
    <property type="match status" value="1"/>
</dbReference>
<proteinExistence type="predicted"/>
<comment type="caution">
    <text evidence="2">The sequence shown here is derived from an EMBL/GenBank/DDBJ whole genome shotgun (WGS) entry which is preliminary data.</text>
</comment>
<dbReference type="EMBL" id="JPMI01000201">
    <property type="protein sequence ID" value="KFA90619.1"/>
    <property type="molecule type" value="Genomic_DNA"/>
</dbReference>
<sequence length="108" mass="12198">MTPSNTPLRLQERYHPRVDANWMVKVHLGERTVLVKARDLSMAGLFLHGHPPDSVKQLSLTLPLPGIGDITATCNIVRRATQGVALEFADLDWDHFLLLARYLHPRLP</sequence>
<dbReference type="InterPro" id="IPR009875">
    <property type="entry name" value="PilZ_domain"/>
</dbReference>
<organism evidence="2 3">
    <name type="scientific">Archangium violaceum Cb vi76</name>
    <dbReference type="NCBI Taxonomy" id="1406225"/>
    <lineage>
        <taxon>Bacteria</taxon>
        <taxon>Pseudomonadati</taxon>
        <taxon>Myxococcota</taxon>
        <taxon>Myxococcia</taxon>
        <taxon>Myxococcales</taxon>
        <taxon>Cystobacterineae</taxon>
        <taxon>Archangiaceae</taxon>
        <taxon>Archangium</taxon>
    </lineage>
</organism>
<dbReference type="Proteomes" id="UP000028547">
    <property type="component" value="Unassembled WGS sequence"/>
</dbReference>
<evidence type="ECO:0000313" key="2">
    <source>
        <dbReference type="EMBL" id="KFA90619.1"/>
    </source>
</evidence>
<evidence type="ECO:0000313" key="3">
    <source>
        <dbReference type="Proteomes" id="UP000028547"/>
    </source>
</evidence>
<dbReference type="Pfam" id="PF07238">
    <property type="entry name" value="PilZ"/>
    <property type="match status" value="1"/>
</dbReference>
<dbReference type="SUPFAM" id="SSF141371">
    <property type="entry name" value="PilZ domain-like"/>
    <property type="match status" value="1"/>
</dbReference>
<dbReference type="RefSeq" id="WP_043401810.1">
    <property type="nucleotide sequence ID" value="NZ_JPMI01000201.1"/>
</dbReference>